<accession>A0A956LVW9</accession>
<protein>
    <submittedName>
        <fullName evidence="3">Cyclic nucleotide-binding domain-containing protein</fullName>
    </submittedName>
</protein>
<dbReference type="SUPFAM" id="SSF51206">
    <property type="entry name" value="cAMP-binding domain-like"/>
    <property type="match status" value="2"/>
</dbReference>
<gene>
    <name evidence="3" type="ORF">KC729_01440</name>
</gene>
<dbReference type="PANTHER" id="PTHR11635:SF152">
    <property type="entry name" value="CAMP-DEPENDENT PROTEIN KINASE TYPE I REGULATORY SUBUNIT-RELATED"/>
    <property type="match status" value="1"/>
</dbReference>
<dbReference type="InterPro" id="IPR000595">
    <property type="entry name" value="cNMP-bd_dom"/>
</dbReference>
<feature type="domain" description="Cyclic nucleotide-binding" evidence="2">
    <location>
        <begin position="41"/>
        <end position="139"/>
    </location>
</feature>
<evidence type="ECO:0000259" key="2">
    <source>
        <dbReference type="PROSITE" id="PS50042"/>
    </source>
</evidence>
<evidence type="ECO:0000313" key="3">
    <source>
        <dbReference type="EMBL" id="MCA9726316.1"/>
    </source>
</evidence>
<dbReference type="PROSITE" id="PS50042">
    <property type="entry name" value="CNMP_BINDING_3"/>
    <property type="match status" value="2"/>
</dbReference>
<feature type="domain" description="Cyclic nucleotide-binding" evidence="2">
    <location>
        <begin position="199"/>
        <end position="303"/>
    </location>
</feature>
<dbReference type="GO" id="GO:0005952">
    <property type="term" value="C:cAMP-dependent protein kinase complex"/>
    <property type="evidence" value="ECO:0007669"/>
    <property type="project" value="InterPro"/>
</dbReference>
<sequence>MTPGARPSPARSGSKEKRPGPRSIYMLSPLERVRTLLRVEPLGSLSTEEAMFVAQNCEERAFGKGETIFEAGSPPGRFHVVVEGEIAASGVEHGERVLEAGATLGLLTMLSHLPEGLAATARTDARTLEMSFDVLSDVMEDRISILFSLLGKIQREILTLRRHIPHGARLGGEQQFPDLADATRIDLVTRLKALRRTSIFRRAGVGALVQIGASIEEHRVEAGTSLWQAGDASGFFYLVVSGTVRCHRPDGTMFFADVGYPLGNLESQAGAPRWYSAVAETPLVLLRGWTESFRDLLEDNAEVALDFLGQVAAGRIQIERERDLPR</sequence>
<reference evidence="3" key="1">
    <citation type="submission" date="2020-04" db="EMBL/GenBank/DDBJ databases">
        <authorList>
            <person name="Zhang T."/>
        </authorList>
    </citation>
    <scope>NUCLEOTIDE SEQUENCE</scope>
    <source>
        <strain evidence="3">HKST-UBA01</strain>
    </source>
</reference>
<name>A0A956LVW9_UNCEI</name>
<comment type="caution">
    <text evidence="3">The sequence shown here is derived from an EMBL/GenBank/DDBJ whole genome shotgun (WGS) entry which is preliminary data.</text>
</comment>
<dbReference type="Gene3D" id="2.60.120.10">
    <property type="entry name" value="Jelly Rolls"/>
    <property type="match status" value="2"/>
</dbReference>
<dbReference type="PANTHER" id="PTHR11635">
    <property type="entry name" value="CAMP-DEPENDENT PROTEIN KINASE REGULATORY CHAIN"/>
    <property type="match status" value="1"/>
</dbReference>
<proteinExistence type="predicted"/>
<dbReference type="InterPro" id="IPR050503">
    <property type="entry name" value="cAMP-dep_PK_reg_su-like"/>
</dbReference>
<feature type="region of interest" description="Disordered" evidence="1">
    <location>
        <begin position="1"/>
        <end position="22"/>
    </location>
</feature>
<dbReference type="Proteomes" id="UP000697710">
    <property type="component" value="Unassembled WGS sequence"/>
</dbReference>
<dbReference type="InterPro" id="IPR018490">
    <property type="entry name" value="cNMP-bd_dom_sf"/>
</dbReference>
<evidence type="ECO:0000313" key="4">
    <source>
        <dbReference type="Proteomes" id="UP000697710"/>
    </source>
</evidence>
<organism evidence="3 4">
    <name type="scientific">Eiseniibacteriota bacterium</name>
    <dbReference type="NCBI Taxonomy" id="2212470"/>
    <lineage>
        <taxon>Bacteria</taxon>
        <taxon>Candidatus Eiseniibacteriota</taxon>
    </lineage>
</organism>
<reference evidence="3" key="2">
    <citation type="journal article" date="2021" name="Microbiome">
        <title>Successional dynamics and alternative stable states in a saline activated sludge microbial community over 9 years.</title>
        <authorList>
            <person name="Wang Y."/>
            <person name="Ye J."/>
            <person name="Ju F."/>
            <person name="Liu L."/>
            <person name="Boyd J.A."/>
            <person name="Deng Y."/>
            <person name="Parks D.H."/>
            <person name="Jiang X."/>
            <person name="Yin X."/>
            <person name="Woodcroft B.J."/>
            <person name="Tyson G.W."/>
            <person name="Hugenholtz P."/>
            <person name="Polz M.F."/>
            <person name="Zhang T."/>
        </authorList>
    </citation>
    <scope>NUCLEOTIDE SEQUENCE</scope>
    <source>
        <strain evidence="3">HKST-UBA01</strain>
    </source>
</reference>
<dbReference type="AlphaFoldDB" id="A0A956LVW9"/>
<dbReference type="Pfam" id="PF00027">
    <property type="entry name" value="cNMP_binding"/>
    <property type="match status" value="2"/>
</dbReference>
<dbReference type="GO" id="GO:0005829">
    <property type="term" value="C:cytosol"/>
    <property type="evidence" value="ECO:0007669"/>
    <property type="project" value="TreeGrafter"/>
</dbReference>
<dbReference type="SMART" id="SM00100">
    <property type="entry name" value="cNMP"/>
    <property type="match status" value="2"/>
</dbReference>
<dbReference type="InterPro" id="IPR014710">
    <property type="entry name" value="RmlC-like_jellyroll"/>
</dbReference>
<evidence type="ECO:0000256" key="1">
    <source>
        <dbReference type="SAM" id="MobiDB-lite"/>
    </source>
</evidence>
<dbReference type="EMBL" id="JAGQHR010000018">
    <property type="protein sequence ID" value="MCA9726316.1"/>
    <property type="molecule type" value="Genomic_DNA"/>
</dbReference>
<dbReference type="CDD" id="cd00038">
    <property type="entry name" value="CAP_ED"/>
    <property type="match status" value="2"/>
</dbReference>